<reference evidence="2" key="1">
    <citation type="submission" date="2016-10" db="EMBL/GenBank/DDBJ databases">
        <authorList>
            <person name="Benchimol M."/>
            <person name="Almeida L.G."/>
            <person name="Vasconcelos A.T."/>
            <person name="Perreira-Neves A."/>
            <person name="Rosa I.A."/>
            <person name="Tasca T."/>
            <person name="Bogo M.R."/>
            <person name="de Souza W."/>
        </authorList>
    </citation>
    <scope>NUCLEOTIDE SEQUENCE [LARGE SCALE GENOMIC DNA]</scope>
    <source>
        <strain evidence="2">K</strain>
    </source>
</reference>
<dbReference type="AlphaFoldDB" id="A0A1J4K7S9"/>
<dbReference type="VEuPathDB" id="TrichDB:TRFO_24709"/>
<accession>A0A1J4K7S9</accession>
<dbReference type="RefSeq" id="XP_068360194.1">
    <property type="nucleotide sequence ID" value="XM_068503912.1"/>
</dbReference>
<feature type="compositionally biased region" description="Basic residues" evidence="1">
    <location>
        <begin position="103"/>
        <end position="129"/>
    </location>
</feature>
<feature type="compositionally biased region" description="Low complexity" evidence="1">
    <location>
        <begin position="71"/>
        <end position="83"/>
    </location>
</feature>
<sequence>MAAPGGLAGFLNSNKPQTNRPVIPKKQGFICSNSAARLSSLPPVDRKKKANSITLQDFNDEKAKDDEEVTPNLLNSLNLVPPSQMMEEEEKAEKEDKSEKKDKSKKKHKKHSKDKDKKEKKHKKHRKGKESKEEEETNEKEENEANSKGDTKPEENPETQQEEKSELEQEQEQTPEEPAQPEEPKKEEPAQPEEPQPAEIPKEEPKQEEPKKEEAPKIETKVSPKEAAREFLEKTTSRIWSQSPLDATKGIPKASAVLFAAIVESQILQTNKITDEKEFQEIADDFVSILKTRSVVERATLYDSLVVVLYLLKLIRGAEGDQNRKEYLSEKFAQEVCKPKFLEYIEENSIDLTSAAQCIVMCTVDNNSGISLIDLSMERILTKDPMFNGMKEAVKQMAIQLFDIQLLKNLLDNDYQIRFGNAVMWNQMFSVVNEEKNIDFTMFREAIGVMMMAQGICANPEVMIDVAPHLTPQFVYKVMESELPDDCLPLSNDTTTFVAFFNIDKSRSPEVSVFNYYDDFSEMIIDFPDNWRDVKVTFEDVKAFPFLSKYFKDEK</sequence>
<comment type="caution">
    <text evidence="2">The sequence shown here is derived from an EMBL/GenBank/DDBJ whole genome shotgun (WGS) entry which is preliminary data.</text>
</comment>
<gene>
    <name evidence="2" type="ORF">TRFO_24709</name>
</gene>
<feature type="compositionally biased region" description="Basic and acidic residues" evidence="1">
    <location>
        <begin position="200"/>
        <end position="230"/>
    </location>
</feature>
<dbReference type="GeneID" id="94838616"/>
<feature type="compositionally biased region" description="Polar residues" evidence="1">
    <location>
        <begin position="11"/>
        <end position="20"/>
    </location>
</feature>
<dbReference type="EMBL" id="MLAK01000706">
    <property type="protein sequence ID" value="OHT07058.1"/>
    <property type="molecule type" value="Genomic_DNA"/>
</dbReference>
<dbReference type="Proteomes" id="UP000179807">
    <property type="component" value="Unassembled WGS sequence"/>
</dbReference>
<evidence type="ECO:0000313" key="2">
    <source>
        <dbReference type="EMBL" id="OHT07058.1"/>
    </source>
</evidence>
<feature type="compositionally biased region" description="Basic and acidic residues" evidence="1">
    <location>
        <begin position="91"/>
        <end position="102"/>
    </location>
</feature>
<evidence type="ECO:0000313" key="3">
    <source>
        <dbReference type="Proteomes" id="UP000179807"/>
    </source>
</evidence>
<evidence type="ECO:0000256" key="1">
    <source>
        <dbReference type="SAM" id="MobiDB-lite"/>
    </source>
</evidence>
<feature type="compositionally biased region" description="Acidic residues" evidence="1">
    <location>
        <begin position="133"/>
        <end position="142"/>
    </location>
</feature>
<proteinExistence type="predicted"/>
<feature type="compositionally biased region" description="Basic and acidic residues" evidence="1">
    <location>
        <begin position="143"/>
        <end position="167"/>
    </location>
</feature>
<feature type="region of interest" description="Disordered" evidence="1">
    <location>
        <begin position="1"/>
        <end position="230"/>
    </location>
</feature>
<organism evidence="2 3">
    <name type="scientific">Tritrichomonas foetus</name>
    <dbReference type="NCBI Taxonomy" id="1144522"/>
    <lineage>
        <taxon>Eukaryota</taxon>
        <taxon>Metamonada</taxon>
        <taxon>Parabasalia</taxon>
        <taxon>Tritrichomonadida</taxon>
        <taxon>Tritrichomonadidae</taxon>
        <taxon>Tritrichomonas</taxon>
    </lineage>
</organism>
<keyword evidence="3" id="KW-1185">Reference proteome</keyword>
<name>A0A1J4K7S9_9EUKA</name>
<protein>
    <submittedName>
        <fullName evidence="2">Uncharacterized protein</fullName>
    </submittedName>
</protein>